<dbReference type="InterPro" id="IPR002324">
    <property type="entry name" value="Cyt_c_ID"/>
</dbReference>
<keyword evidence="9" id="KW-1185">Reference proteome</keyword>
<evidence type="ECO:0000259" key="7">
    <source>
        <dbReference type="PROSITE" id="PS51007"/>
    </source>
</evidence>
<dbReference type="Gene3D" id="2.60.40.10">
    <property type="entry name" value="Immunoglobulins"/>
    <property type="match status" value="1"/>
</dbReference>
<dbReference type="RefSeq" id="WP_323698059.1">
    <property type="nucleotide sequence ID" value="NZ_JAYGIL010000023.1"/>
</dbReference>
<keyword evidence="3 6" id="KW-0479">Metal-binding</keyword>
<keyword evidence="4" id="KW-0249">Electron transport</keyword>
<evidence type="ECO:0000256" key="1">
    <source>
        <dbReference type="ARBA" id="ARBA00022448"/>
    </source>
</evidence>
<dbReference type="EMBL" id="JAYGIL010000023">
    <property type="protein sequence ID" value="MEA5404622.1"/>
    <property type="molecule type" value="Genomic_DNA"/>
</dbReference>
<dbReference type="CDD" id="cd00146">
    <property type="entry name" value="PKD"/>
    <property type="match status" value="1"/>
</dbReference>
<evidence type="ECO:0000256" key="2">
    <source>
        <dbReference type="ARBA" id="ARBA00022617"/>
    </source>
</evidence>
<keyword evidence="1" id="KW-0813">Transport</keyword>
<name>A0ABU5S822_9BACT</name>
<gene>
    <name evidence="8" type="ORF">VB776_16940</name>
</gene>
<evidence type="ECO:0000256" key="6">
    <source>
        <dbReference type="PROSITE-ProRule" id="PRU00433"/>
    </source>
</evidence>
<dbReference type="SUPFAM" id="SSF49299">
    <property type="entry name" value="PKD domain"/>
    <property type="match status" value="1"/>
</dbReference>
<accession>A0ABU5S822</accession>
<evidence type="ECO:0000256" key="5">
    <source>
        <dbReference type="ARBA" id="ARBA00023004"/>
    </source>
</evidence>
<dbReference type="Proteomes" id="UP001303899">
    <property type="component" value="Unassembled WGS sequence"/>
</dbReference>
<evidence type="ECO:0000313" key="9">
    <source>
        <dbReference type="Proteomes" id="UP001303899"/>
    </source>
</evidence>
<dbReference type="InterPro" id="IPR011042">
    <property type="entry name" value="6-blade_b-propeller_TolB-like"/>
</dbReference>
<protein>
    <submittedName>
        <fullName evidence="8">ThuA domain-containing protein</fullName>
    </submittedName>
</protein>
<dbReference type="SUPFAM" id="SSF46626">
    <property type="entry name" value="Cytochrome c"/>
    <property type="match status" value="1"/>
</dbReference>
<reference evidence="8 9" key="1">
    <citation type="submission" date="2023-12" db="EMBL/GenBank/DDBJ databases">
        <title>Novel species of the genus Arcicella isolated from rivers.</title>
        <authorList>
            <person name="Lu H."/>
        </authorList>
    </citation>
    <scope>NUCLEOTIDE SEQUENCE [LARGE SCALE GENOMIC DNA]</scope>
    <source>
        <strain evidence="8 9">DC2W</strain>
    </source>
</reference>
<comment type="caution">
    <text evidence="8">The sequence shown here is derived from an EMBL/GenBank/DDBJ whole genome shotgun (WGS) entry which is preliminary data.</text>
</comment>
<dbReference type="SUPFAM" id="SSF50952">
    <property type="entry name" value="Soluble quinoprotein glucose dehydrogenase"/>
    <property type="match status" value="1"/>
</dbReference>
<dbReference type="Gene3D" id="2.120.10.30">
    <property type="entry name" value="TolB, C-terminal domain"/>
    <property type="match status" value="1"/>
</dbReference>
<dbReference type="PRINTS" id="PR00606">
    <property type="entry name" value="CYTCHROMECID"/>
</dbReference>
<dbReference type="Pfam" id="PF00034">
    <property type="entry name" value="Cytochrom_C"/>
    <property type="match status" value="1"/>
</dbReference>
<proteinExistence type="predicted"/>
<evidence type="ECO:0000256" key="3">
    <source>
        <dbReference type="ARBA" id="ARBA00022723"/>
    </source>
</evidence>
<dbReference type="Gene3D" id="2.60.120.260">
    <property type="entry name" value="Galactose-binding domain-like"/>
    <property type="match status" value="1"/>
</dbReference>
<dbReference type="Pfam" id="PF18911">
    <property type="entry name" value="PKD_4"/>
    <property type="match status" value="1"/>
</dbReference>
<dbReference type="CDD" id="cd04084">
    <property type="entry name" value="CBM6_xylanase-like"/>
    <property type="match status" value="1"/>
</dbReference>
<dbReference type="InterPro" id="IPR029062">
    <property type="entry name" value="Class_I_gatase-like"/>
</dbReference>
<dbReference type="SUPFAM" id="SSF52317">
    <property type="entry name" value="Class I glutamine amidotransferase-like"/>
    <property type="match status" value="1"/>
</dbReference>
<dbReference type="InterPro" id="IPR000601">
    <property type="entry name" value="PKD_dom"/>
</dbReference>
<dbReference type="Gene3D" id="3.40.50.880">
    <property type="match status" value="1"/>
</dbReference>
<organism evidence="8 9">
    <name type="scientific">Arcicella gelida</name>
    <dbReference type="NCBI Taxonomy" id="2984195"/>
    <lineage>
        <taxon>Bacteria</taxon>
        <taxon>Pseudomonadati</taxon>
        <taxon>Bacteroidota</taxon>
        <taxon>Cytophagia</taxon>
        <taxon>Cytophagales</taxon>
        <taxon>Flectobacillaceae</taxon>
        <taxon>Arcicella</taxon>
    </lineage>
</organism>
<sequence>MKLSRILKLIGCILLPFGVFSQAKLNMLVFSKTVEFRHESIPAGKKALELMAKEKGFNVTFTEDAETFKEKNLKKYNVVLFLNTTGDILDNVQQDVFERYIQAGGGYVGVHAATDCEYGWAWYGKLVGAYFLDHPSPNNIQKGKMIVNLKNYWATQGIPDEFEKTDEFYNFRDISPKINVVLSIDEKSYKGGKNGENHPMSWYQEFDGGRSFYTAMGHTDETFTDPLFLNHLWAGILYSAGEENPKPIDFSLARPEENRFTKVVLKEKLDEPTEITVLDNERILFIQRKGEVRLYNNKTKELKTIGNIPVCLACKGGVAEDGLLGLSKDPNFVQNHWVYLYYSLPDEPKNILARYELREDKLITESKKVLLEIPVQREECIHTGGSIAWDKDGNLYLSTGDNTNPQGIDGYNPIDERAGRGPWDAQKSASNTNDLRGKIIRIKPQADGSYTIPEGNLFPVGTPQTRPEIFSMGHRNPYRISVDAKTGYVYWGEVGPDATQADPKRGPEGYDEVGQARKAGNFGWPYFVGDNKAYTYYDFATKTSGQKWDVNAPTNNSPNNTGLKVLPPAEKAFIWYPYGESKEFPLLGSGGRNAMAGPVFYTENFKNSPRAFSKYYDGKLFIYEWMRGTIMVVTMDKDGNYVSMERFIPSQKFSNPMDMEFAPNGDLYMLEYGAGWFSQNDDARLIRIEYNAGNRKPQIELSADKSGGSLPLTVKLSAKNTKDADGDMLKYTWKITTKKGFIQTFKSQDITVNLLKKGVYTATLTADDGKGGISSKSIEITAGNEAPQVSLEMPESNKSFYVVNKAFNYEVKVKDKEDGILGKGIIPERVAVNIDYLAEGFDKVTVAQGHRSADANVLVAKGKSLLEANDCMACHSKEKKSVGPTYRSIAQKYKGDNTALDKLSKKVISGGSGVWGEVMMSGHPQLSSTDASEMVKYILSLADEKVKEVLPTKGNYVAKIPEGDKGKGIYIVRAAYQDKGVPGLPALKDEKTLVLRNSKIDLAGFDTYNDVRKVASGGNNLLIPSQNGAFLGLKEIDLAQINEVSVTAMAPKQGVIMKGGTVEIRLDSPQGILLGKSEIMEAGSGRKQLIIPLNLPNNHDNKSHNVYLVFVNPSPEQRSLMLIFGIEFKLKE</sequence>
<dbReference type="InterPro" id="IPR036909">
    <property type="entry name" value="Cyt_c-like_dom_sf"/>
</dbReference>
<dbReference type="InterPro" id="IPR029010">
    <property type="entry name" value="ThuA-like"/>
</dbReference>
<evidence type="ECO:0000313" key="8">
    <source>
        <dbReference type="EMBL" id="MEA5404622.1"/>
    </source>
</evidence>
<dbReference type="PROSITE" id="PS51007">
    <property type="entry name" value="CYTC"/>
    <property type="match status" value="1"/>
</dbReference>
<keyword evidence="5 6" id="KW-0408">Iron</keyword>
<dbReference type="InterPro" id="IPR009056">
    <property type="entry name" value="Cyt_c-like_dom"/>
</dbReference>
<dbReference type="InterPro" id="IPR012938">
    <property type="entry name" value="Glc/Sorbosone_DH"/>
</dbReference>
<dbReference type="PANTHER" id="PTHR40469:SF2">
    <property type="entry name" value="GALACTOSE-BINDING DOMAIN-LIKE SUPERFAMILY PROTEIN"/>
    <property type="match status" value="1"/>
</dbReference>
<dbReference type="Pfam" id="PF06283">
    <property type="entry name" value="ThuA"/>
    <property type="match status" value="1"/>
</dbReference>
<dbReference type="InterPro" id="IPR011041">
    <property type="entry name" value="Quinoprot_gluc/sorb_DH_b-prop"/>
</dbReference>
<evidence type="ECO:0000256" key="4">
    <source>
        <dbReference type="ARBA" id="ARBA00022982"/>
    </source>
</evidence>
<dbReference type="PANTHER" id="PTHR40469">
    <property type="entry name" value="SECRETED GLYCOSYL HYDROLASE"/>
    <property type="match status" value="1"/>
</dbReference>
<dbReference type="Gene3D" id="1.10.760.10">
    <property type="entry name" value="Cytochrome c-like domain"/>
    <property type="match status" value="1"/>
</dbReference>
<dbReference type="InterPro" id="IPR013783">
    <property type="entry name" value="Ig-like_fold"/>
</dbReference>
<dbReference type="SMART" id="SM00089">
    <property type="entry name" value="PKD"/>
    <property type="match status" value="1"/>
</dbReference>
<dbReference type="Pfam" id="PF07995">
    <property type="entry name" value="GSDH"/>
    <property type="match status" value="1"/>
</dbReference>
<feature type="domain" description="Cytochrome c" evidence="7">
    <location>
        <begin position="857"/>
        <end position="942"/>
    </location>
</feature>
<dbReference type="InterPro" id="IPR022409">
    <property type="entry name" value="PKD/Chitinase_dom"/>
</dbReference>
<keyword evidence="2 6" id="KW-0349">Heme</keyword>
<dbReference type="InterPro" id="IPR035986">
    <property type="entry name" value="PKD_dom_sf"/>
</dbReference>